<dbReference type="EC" id="2.3.1.-" evidence="6"/>
<dbReference type="Proteomes" id="UP000195514">
    <property type="component" value="Chromosome I"/>
</dbReference>
<sequence length="172" mass="19239">MRSKTDEGYIRLRPMTAADLSPISAIEQASFLTPWAEKDFIKALAQNQGTLCWVAEWIEEPHPPRVVANVIVWLILDEAHIGTLAVHPEYRGRSIARRLLAKVLLEATRLGATHALLEVRACNQDALHLYNKFGFAVVGVRKGYYQDAGEDALLMTLNPLVPEILAELVDNR</sequence>
<dbReference type="OrthoDB" id="9794566at2"/>
<evidence type="ECO:0000256" key="3">
    <source>
        <dbReference type="ARBA" id="ARBA00022679"/>
    </source>
</evidence>
<evidence type="ECO:0000256" key="1">
    <source>
        <dbReference type="ARBA" id="ARBA00005395"/>
    </source>
</evidence>
<dbReference type="PROSITE" id="PS51186">
    <property type="entry name" value="GNAT"/>
    <property type="match status" value="1"/>
</dbReference>
<dbReference type="InterPro" id="IPR000182">
    <property type="entry name" value="GNAT_dom"/>
</dbReference>
<evidence type="ECO:0000313" key="7">
    <source>
        <dbReference type="Proteomes" id="UP000195514"/>
    </source>
</evidence>
<keyword evidence="3 6" id="KW-0808">Transferase</keyword>
<keyword evidence="2" id="KW-0963">Cytoplasm</keyword>
<evidence type="ECO:0000256" key="2">
    <source>
        <dbReference type="ARBA" id="ARBA00022490"/>
    </source>
</evidence>
<accession>A0A1Y6K0V5</accession>
<dbReference type="EMBL" id="LT859958">
    <property type="protein sequence ID" value="SMX53284.1"/>
    <property type="molecule type" value="Genomic_DNA"/>
</dbReference>
<dbReference type="InterPro" id="IPR016181">
    <property type="entry name" value="Acyl_CoA_acyltransferase"/>
</dbReference>
<evidence type="ECO:0000256" key="4">
    <source>
        <dbReference type="ARBA" id="ARBA00023315"/>
    </source>
</evidence>
<dbReference type="GO" id="GO:0008080">
    <property type="term" value="F:N-acetyltransferase activity"/>
    <property type="evidence" value="ECO:0007669"/>
    <property type="project" value="InterPro"/>
</dbReference>
<dbReference type="InterPro" id="IPR006464">
    <property type="entry name" value="AcTrfase_RimI/Ard1"/>
</dbReference>
<dbReference type="SUPFAM" id="SSF55729">
    <property type="entry name" value="Acyl-CoA N-acyltransferases (Nat)"/>
    <property type="match status" value="1"/>
</dbReference>
<dbReference type="NCBIfam" id="TIGR01575">
    <property type="entry name" value="rimI"/>
    <property type="match status" value="1"/>
</dbReference>
<feature type="domain" description="N-acetyltransferase" evidence="5">
    <location>
        <begin position="10"/>
        <end position="160"/>
    </location>
</feature>
<gene>
    <name evidence="6" type="ORF">CFX1CAM_0218</name>
</gene>
<dbReference type="CDD" id="cd04301">
    <property type="entry name" value="NAT_SF"/>
    <property type="match status" value="1"/>
</dbReference>
<evidence type="ECO:0000313" key="6">
    <source>
        <dbReference type="EMBL" id="SMX53284.1"/>
    </source>
</evidence>
<reference evidence="7" key="1">
    <citation type="submission" date="2017-05" db="EMBL/GenBank/DDBJ databases">
        <authorList>
            <person name="Kirkegaard R."/>
            <person name="Mcilroy J S."/>
        </authorList>
    </citation>
    <scope>NUCLEOTIDE SEQUENCE [LARGE SCALE GENOMIC DNA]</scope>
</reference>
<dbReference type="RefSeq" id="WP_087861232.1">
    <property type="nucleotide sequence ID" value="NZ_LT859958.1"/>
</dbReference>
<dbReference type="KEGG" id="abat:CFX1CAM_0218"/>
<proteinExistence type="inferred from homology"/>
<dbReference type="AlphaFoldDB" id="A0A1Y6K0V5"/>
<dbReference type="PANTHER" id="PTHR43420:SF12">
    <property type="entry name" value="N-ACETYLTRANSFERASE DOMAIN-CONTAINING PROTEIN"/>
    <property type="match status" value="1"/>
</dbReference>
<dbReference type="Pfam" id="PF00583">
    <property type="entry name" value="Acetyltransf_1"/>
    <property type="match status" value="1"/>
</dbReference>
<comment type="similarity">
    <text evidence="1">Belongs to the acetyltransferase family. RimI subfamily.</text>
</comment>
<protein>
    <submittedName>
        <fullName evidence="6">Putative acetyltransferase</fullName>
        <ecNumber evidence="6">2.3.1.-</ecNumber>
    </submittedName>
</protein>
<name>A0A1Y6K0V5_9CHLR</name>
<keyword evidence="7" id="KW-1185">Reference proteome</keyword>
<dbReference type="Gene3D" id="3.40.630.30">
    <property type="match status" value="1"/>
</dbReference>
<evidence type="ECO:0000259" key="5">
    <source>
        <dbReference type="PROSITE" id="PS51186"/>
    </source>
</evidence>
<dbReference type="InterPro" id="IPR050680">
    <property type="entry name" value="YpeA/RimI_acetyltransf"/>
</dbReference>
<organism evidence="6 7">
    <name type="scientific">Candidatus Brevifilum fermentans</name>
    <dbReference type="NCBI Taxonomy" id="1986204"/>
    <lineage>
        <taxon>Bacteria</taxon>
        <taxon>Bacillati</taxon>
        <taxon>Chloroflexota</taxon>
        <taxon>Anaerolineae</taxon>
        <taxon>Anaerolineales</taxon>
        <taxon>Anaerolineaceae</taxon>
        <taxon>Candidatus Brevifilum</taxon>
    </lineage>
</organism>
<dbReference type="PANTHER" id="PTHR43420">
    <property type="entry name" value="ACETYLTRANSFERASE"/>
    <property type="match status" value="1"/>
</dbReference>
<keyword evidence="4 6" id="KW-0012">Acyltransferase</keyword>